<protein>
    <submittedName>
        <fullName evidence="1">Uncharacterized protein</fullName>
    </submittedName>
</protein>
<name>A0AAD9VD35_ACRCE</name>
<reference evidence="1" key="2">
    <citation type="journal article" date="2023" name="Science">
        <title>Genomic signatures of disease resistance in endangered staghorn corals.</title>
        <authorList>
            <person name="Vollmer S.V."/>
            <person name="Selwyn J.D."/>
            <person name="Despard B.A."/>
            <person name="Roesel C.L."/>
        </authorList>
    </citation>
    <scope>NUCLEOTIDE SEQUENCE</scope>
    <source>
        <strain evidence="1">K2</strain>
    </source>
</reference>
<sequence>MSYYQWHKVEGVVKKHLVDCTIAEAKEDLQAQRRPLLIFSCHVYNFSQCSIPPLDFGTQSAFLKLAHGNGAVDGVGKAVKHAVWRKFLQDHAVSQTVLKSLLGLRCVTDSVEEFARVAESERLI</sequence>
<dbReference type="EMBL" id="JARQWQ010000008">
    <property type="protein sequence ID" value="KAK2570046.1"/>
    <property type="molecule type" value="Genomic_DNA"/>
</dbReference>
<dbReference type="AlphaFoldDB" id="A0AAD9VD35"/>
<proteinExistence type="predicted"/>
<accession>A0AAD9VD35</accession>
<reference evidence="1" key="1">
    <citation type="journal article" date="2023" name="G3 (Bethesda)">
        <title>Whole genome assembly and annotation of the endangered Caribbean coral Acropora cervicornis.</title>
        <authorList>
            <person name="Selwyn J.D."/>
            <person name="Vollmer S.V."/>
        </authorList>
    </citation>
    <scope>NUCLEOTIDE SEQUENCE</scope>
    <source>
        <strain evidence="1">K2</strain>
    </source>
</reference>
<dbReference type="Proteomes" id="UP001249851">
    <property type="component" value="Unassembled WGS sequence"/>
</dbReference>
<evidence type="ECO:0000313" key="1">
    <source>
        <dbReference type="EMBL" id="KAK2570046.1"/>
    </source>
</evidence>
<comment type="caution">
    <text evidence="1">The sequence shown here is derived from an EMBL/GenBank/DDBJ whole genome shotgun (WGS) entry which is preliminary data.</text>
</comment>
<evidence type="ECO:0000313" key="2">
    <source>
        <dbReference type="Proteomes" id="UP001249851"/>
    </source>
</evidence>
<keyword evidence="2" id="KW-1185">Reference proteome</keyword>
<organism evidence="1 2">
    <name type="scientific">Acropora cervicornis</name>
    <name type="common">Staghorn coral</name>
    <dbReference type="NCBI Taxonomy" id="6130"/>
    <lineage>
        <taxon>Eukaryota</taxon>
        <taxon>Metazoa</taxon>
        <taxon>Cnidaria</taxon>
        <taxon>Anthozoa</taxon>
        <taxon>Hexacorallia</taxon>
        <taxon>Scleractinia</taxon>
        <taxon>Astrocoeniina</taxon>
        <taxon>Acroporidae</taxon>
        <taxon>Acropora</taxon>
    </lineage>
</organism>
<gene>
    <name evidence="1" type="ORF">P5673_004788</name>
</gene>